<dbReference type="KEGG" id="dva:DAD186_01090"/>
<dbReference type="InterPro" id="IPR011604">
    <property type="entry name" value="PDDEXK-like_dom_sf"/>
</dbReference>
<keyword evidence="3" id="KW-0227">DNA damage</keyword>
<keyword evidence="6" id="KW-0269">Exonuclease</keyword>
<evidence type="ECO:0000256" key="2">
    <source>
        <dbReference type="ARBA" id="ARBA00022741"/>
    </source>
</evidence>
<evidence type="ECO:0000256" key="9">
    <source>
        <dbReference type="ARBA" id="ARBA00023204"/>
    </source>
</evidence>
<dbReference type="PROSITE" id="PS51198">
    <property type="entry name" value="UVRD_HELICASE_ATP_BIND"/>
    <property type="match status" value="1"/>
</dbReference>
<dbReference type="InterPro" id="IPR014017">
    <property type="entry name" value="DNA_helicase_UvrD-like_C"/>
</dbReference>
<dbReference type="GO" id="GO:0000725">
    <property type="term" value="P:recombinational repair"/>
    <property type="evidence" value="ECO:0007669"/>
    <property type="project" value="TreeGrafter"/>
</dbReference>
<dbReference type="AlphaFoldDB" id="A0A1B0ZFE6"/>
<dbReference type="EC" id="5.6.2.4" evidence="12"/>
<sequence>MTFTVITASAGSGKTYTLTTRLADALAGGVRTSEIIATTFTTKAAAELRERLQLRLLELGQVEKANEIGSALIGTVNSIAGQIVQDYAIDLGLSPELRVLSEEESGTILTASINHTLAEVEEREHALLARLGYEGTPGQSANSFQREESWASAVRDLTKLARTNAVSPAALARNAEESIADFRAMIEAAGYETGPDQREQWRRTFEGCLAELKKDLDAALAAQAQGEELTEWPSDGAPVKRLGSTLGNVQGSVVTLEAAHRRMSRDMSAVPWREWMALADVSGMAASQGGKKPGARPKAVFAPLAALIFGESDGVGVLGNEAFLADVERLIRLAFSTAAHALEAYAERKAALGVMDFADQEILALDLVGDSDRVPASLKKRVRASLKERFRFLAVDEFQDTSPIQLELFMRLGDLVDDVVWVGDQKQSIYGFRDAAPELMAGVVSAVRKQHGGFAGGSVEALTDSYRSSAAPLSLSNALFTAIFRDMDPSTVALDIPERRESTRHEGGIEVWKGPETLPRAKDSALRSSIATGIHALLTSGATLDGKPVKPGDIAVLARGGGSLSTVTDALETLGIPTTGTERNLWTGREAHLMRAGLASLLDPSDTLALAELVDLIPEHASHETWFQELGALPDRAEREGRMKAWREDPSLASLEALRARAAQLSPSEVVLALIDALELPRRAKQWSTTEDRLAVLDAFHALARTYEDDCASRGRAMGLAGLRAFLDEHGEEHKLAHDPNAVTVGTIHGAKGLQWPVVITIVPDKAKDARDSVTVKPRPADEFDAEHPLEGRGLTFIPILNDAFPPMAKALALNPDVTRARLENRAEEARIHYVALTRAKYQLVLAGHKDLAETLYAQFSPEVVEAEIAEAAAWTPDRDDSPKALKERKVARDQKATYTLSLTEESDGSAALTVTGARVPVGLPGQSEPPCSADACENAKAGKCECGARVSTIPVTVLHHETPEELEESESPLEPYRQERSPLAASVAARPAGTPSSFVEHEGGLPARFAASAVASVGIDANVTIHAKLGAPLVGEGGEHRELVGEAVHAYLATPYALLPRERQLALARRITERWLGTDPLLKAKVTPEVVIEAGERWHAWSAREFPGHTAGTEVPVAWWNADGQAMEGWIDSLLTLENGHSIVVDHKTNSRTDPVQVLDYIRKEYVGQLATYMSALEERTGRRPEYALVHLPLSGYVVKVEIGS</sequence>
<evidence type="ECO:0000256" key="11">
    <source>
        <dbReference type="ARBA" id="ARBA00034617"/>
    </source>
</evidence>
<feature type="domain" description="UvrD-like helicase C-terminal" evidence="16">
    <location>
        <begin position="470"/>
        <end position="753"/>
    </location>
</feature>
<keyword evidence="7 14" id="KW-0067">ATP-binding</keyword>
<dbReference type="STRING" id="1630135.DAD186_01090"/>
<dbReference type="Gene3D" id="3.90.320.10">
    <property type="match status" value="1"/>
</dbReference>
<keyword evidence="5 14" id="KW-0347">Helicase</keyword>
<dbReference type="GO" id="GO:0003677">
    <property type="term" value="F:DNA binding"/>
    <property type="evidence" value="ECO:0007669"/>
    <property type="project" value="UniProtKB-KW"/>
</dbReference>
<comment type="catalytic activity">
    <reaction evidence="11">
        <text>Couples ATP hydrolysis with the unwinding of duplex DNA by translocating in the 3'-5' direction.</text>
        <dbReference type="EC" id="5.6.2.4"/>
    </reaction>
</comment>
<protein>
    <recommendedName>
        <fullName evidence="12">DNA 3'-5' helicase</fullName>
        <ecNumber evidence="12">5.6.2.4</ecNumber>
    </recommendedName>
</protein>
<dbReference type="InterPro" id="IPR014016">
    <property type="entry name" value="UvrD-like_ATP-bd"/>
</dbReference>
<evidence type="ECO:0000259" key="15">
    <source>
        <dbReference type="PROSITE" id="PS51198"/>
    </source>
</evidence>
<comment type="catalytic activity">
    <reaction evidence="13">
        <text>ATP + H2O = ADP + phosphate + H(+)</text>
        <dbReference type="Rhea" id="RHEA:13065"/>
        <dbReference type="ChEBI" id="CHEBI:15377"/>
        <dbReference type="ChEBI" id="CHEBI:15378"/>
        <dbReference type="ChEBI" id="CHEBI:30616"/>
        <dbReference type="ChEBI" id="CHEBI:43474"/>
        <dbReference type="ChEBI" id="CHEBI:456216"/>
        <dbReference type="EC" id="5.6.2.4"/>
    </reaction>
</comment>
<organism evidence="17 18">
    <name type="scientific">Dermabacter vaginalis</name>
    <dbReference type="NCBI Taxonomy" id="1630135"/>
    <lineage>
        <taxon>Bacteria</taxon>
        <taxon>Bacillati</taxon>
        <taxon>Actinomycetota</taxon>
        <taxon>Actinomycetes</taxon>
        <taxon>Micrococcales</taxon>
        <taxon>Dermabacteraceae</taxon>
        <taxon>Dermabacter</taxon>
    </lineage>
</organism>
<dbReference type="Pfam" id="PF13361">
    <property type="entry name" value="UvrD_C"/>
    <property type="match status" value="1"/>
</dbReference>
<accession>A0A1B0ZFE6</accession>
<evidence type="ECO:0000256" key="1">
    <source>
        <dbReference type="ARBA" id="ARBA00022722"/>
    </source>
</evidence>
<gene>
    <name evidence="17" type="ORF">DAD186_01090</name>
</gene>
<evidence type="ECO:0000256" key="13">
    <source>
        <dbReference type="ARBA" id="ARBA00048988"/>
    </source>
</evidence>
<dbReference type="SUPFAM" id="SSF52540">
    <property type="entry name" value="P-loop containing nucleoside triphosphate hydrolases"/>
    <property type="match status" value="1"/>
</dbReference>
<evidence type="ECO:0000259" key="16">
    <source>
        <dbReference type="PROSITE" id="PS51217"/>
    </source>
</evidence>
<dbReference type="GO" id="GO:0043138">
    <property type="term" value="F:3'-5' DNA helicase activity"/>
    <property type="evidence" value="ECO:0007669"/>
    <property type="project" value="UniProtKB-EC"/>
</dbReference>
<keyword evidence="4 14" id="KW-0378">Hydrolase</keyword>
<evidence type="ECO:0000256" key="8">
    <source>
        <dbReference type="ARBA" id="ARBA00023125"/>
    </source>
</evidence>
<dbReference type="PANTHER" id="PTHR11070:SF2">
    <property type="entry name" value="ATP-DEPENDENT DNA HELICASE SRS2"/>
    <property type="match status" value="1"/>
</dbReference>
<keyword evidence="1" id="KW-0540">Nuclease</keyword>
<dbReference type="PATRIC" id="fig|1630135.4.peg.114"/>
<keyword evidence="9" id="KW-0234">DNA repair</keyword>
<dbReference type="EMBL" id="CP012117">
    <property type="protein sequence ID" value="ANP26668.1"/>
    <property type="molecule type" value="Genomic_DNA"/>
</dbReference>
<keyword evidence="8" id="KW-0238">DNA-binding</keyword>
<keyword evidence="10" id="KW-0413">Isomerase</keyword>
<feature type="binding site" evidence="14">
    <location>
        <begin position="8"/>
        <end position="15"/>
    </location>
    <ligand>
        <name>ATP</name>
        <dbReference type="ChEBI" id="CHEBI:30616"/>
    </ligand>
</feature>
<dbReference type="PANTHER" id="PTHR11070">
    <property type="entry name" value="UVRD / RECB / PCRA DNA HELICASE FAMILY MEMBER"/>
    <property type="match status" value="1"/>
</dbReference>
<dbReference type="Pfam" id="PF00580">
    <property type="entry name" value="UvrD-helicase"/>
    <property type="match status" value="2"/>
</dbReference>
<evidence type="ECO:0000256" key="3">
    <source>
        <dbReference type="ARBA" id="ARBA00022763"/>
    </source>
</evidence>
<feature type="domain" description="UvrD-like helicase ATP-binding" evidence="15">
    <location>
        <begin position="1"/>
        <end position="469"/>
    </location>
</feature>
<evidence type="ECO:0000313" key="18">
    <source>
        <dbReference type="Proteomes" id="UP000092596"/>
    </source>
</evidence>
<evidence type="ECO:0000313" key="17">
    <source>
        <dbReference type="EMBL" id="ANP26668.1"/>
    </source>
</evidence>
<dbReference type="GO" id="GO:0004527">
    <property type="term" value="F:exonuclease activity"/>
    <property type="evidence" value="ECO:0007669"/>
    <property type="project" value="UniProtKB-KW"/>
</dbReference>
<dbReference type="InterPro" id="IPR027417">
    <property type="entry name" value="P-loop_NTPase"/>
</dbReference>
<dbReference type="PROSITE" id="PS51217">
    <property type="entry name" value="UVRD_HELICASE_CTER"/>
    <property type="match status" value="1"/>
</dbReference>
<dbReference type="Proteomes" id="UP000092596">
    <property type="component" value="Chromosome"/>
</dbReference>
<name>A0A1B0ZFE6_9MICO</name>
<dbReference type="GO" id="GO:0005524">
    <property type="term" value="F:ATP binding"/>
    <property type="evidence" value="ECO:0007669"/>
    <property type="project" value="UniProtKB-UniRule"/>
</dbReference>
<evidence type="ECO:0000256" key="6">
    <source>
        <dbReference type="ARBA" id="ARBA00022839"/>
    </source>
</evidence>
<evidence type="ECO:0000256" key="7">
    <source>
        <dbReference type="ARBA" id="ARBA00022840"/>
    </source>
</evidence>
<dbReference type="GO" id="GO:0016887">
    <property type="term" value="F:ATP hydrolysis activity"/>
    <property type="evidence" value="ECO:0007669"/>
    <property type="project" value="RHEA"/>
</dbReference>
<evidence type="ECO:0000256" key="12">
    <source>
        <dbReference type="ARBA" id="ARBA00034808"/>
    </source>
</evidence>
<evidence type="ECO:0000256" key="4">
    <source>
        <dbReference type="ARBA" id="ARBA00022801"/>
    </source>
</evidence>
<keyword evidence="2 14" id="KW-0547">Nucleotide-binding</keyword>
<evidence type="ECO:0000256" key="14">
    <source>
        <dbReference type="PROSITE-ProRule" id="PRU00560"/>
    </source>
</evidence>
<evidence type="ECO:0000256" key="10">
    <source>
        <dbReference type="ARBA" id="ARBA00023235"/>
    </source>
</evidence>
<reference evidence="17 18" key="1">
    <citation type="submission" date="2015-06" db="EMBL/GenBank/DDBJ databases">
        <title>Investigation of pathophysiology for high-risk pregnancy and development of treatment modality based on it.</title>
        <authorList>
            <person name="Kim B.-C."/>
            <person name="Lim S."/>
        </authorList>
    </citation>
    <scope>NUCLEOTIDE SEQUENCE [LARGE SCALE GENOMIC DNA]</scope>
    <source>
        <strain evidence="17 18">AD1-86</strain>
    </source>
</reference>
<dbReference type="RefSeq" id="WP_065247060.1">
    <property type="nucleotide sequence ID" value="NZ_CP012117.1"/>
</dbReference>
<dbReference type="Gene3D" id="3.40.50.300">
    <property type="entry name" value="P-loop containing nucleotide triphosphate hydrolases"/>
    <property type="match status" value="4"/>
</dbReference>
<dbReference type="InterPro" id="IPR000212">
    <property type="entry name" value="DNA_helicase_UvrD/REP"/>
</dbReference>
<evidence type="ECO:0000256" key="5">
    <source>
        <dbReference type="ARBA" id="ARBA00022806"/>
    </source>
</evidence>
<proteinExistence type="predicted"/>